<feature type="region of interest" description="Disordered" evidence="1">
    <location>
        <begin position="35"/>
        <end position="55"/>
    </location>
</feature>
<dbReference type="RefSeq" id="WP_346244947.1">
    <property type="nucleotide sequence ID" value="NZ_JBDIZK010000001.1"/>
</dbReference>
<name>A0ABV0B2Z1_9SPHN</name>
<keyword evidence="2" id="KW-0732">Signal</keyword>
<evidence type="ECO:0000256" key="2">
    <source>
        <dbReference type="SAM" id="SignalP"/>
    </source>
</evidence>
<protein>
    <submittedName>
        <fullName evidence="3">Uncharacterized protein</fullName>
    </submittedName>
</protein>
<evidence type="ECO:0000313" key="4">
    <source>
        <dbReference type="Proteomes" id="UP001427805"/>
    </source>
</evidence>
<dbReference type="EMBL" id="JBDIZK010000001">
    <property type="protein sequence ID" value="MEN3745949.1"/>
    <property type="molecule type" value="Genomic_DNA"/>
</dbReference>
<keyword evidence="4" id="KW-1185">Reference proteome</keyword>
<gene>
    <name evidence="3" type="ORF">TPR58_02130</name>
</gene>
<reference evidence="3 4" key="1">
    <citation type="submission" date="2024-05" db="EMBL/GenBank/DDBJ databases">
        <title>Sphingomonas sp. HF-S3 16S ribosomal RNA gene Genome sequencing and assembly.</title>
        <authorList>
            <person name="Lee H."/>
        </authorList>
    </citation>
    <scope>NUCLEOTIDE SEQUENCE [LARGE SCALE GENOMIC DNA]</scope>
    <source>
        <strain evidence="3 4">HF-S3</strain>
    </source>
</reference>
<proteinExistence type="predicted"/>
<evidence type="ECO:0000313" key="3">
    <source>
        <dbReference type="EMBL" id="MEN3745949.1"/>
    </source>
</evidence>
<dbReference type="Proteomes" id="UP001427805">
    <property type="component" value="Unassembled WGS sequence"/>
</dbReference>
<comment type="caution">
    <text evidence="3">The sequence shown here is derived from an EMBL/GenBank/DDBJ whole genome shotgun (WGS) entry which is preliminary data.</text>
</comment>
<evidence type="ECO:0000256" key="1">
    <source>
        <dbReference type="SAM" id="MobiDB-lite"/>
    </source>
</evidence>
<feature type="signal peptide" evidence="2">
    <location>
        <begin position="1"/>
        <end position="21"/>
    </location>
</feature>
<sequence length="55" mass="5307">MDMLGTLVAVSALTLSVAAGAQTVTVDAGKVSGGTAVLEKDPLGPTIDAAPAPTR</sequence>
<accession>A0ABV0B2Z1</accession>
<feature type="chain" id="PRO_5046946484" evidence="2">
    <location>
        <begin position="22"/>
        <end position="55"/>
    </location>
</feature>
<organism evidence="3 4">
    <name type="scientific">Sphingomonas rustica</name>
    <dbReference type="NCBI Taxonomy" id="3103142"/>
    <lineage>
        <taxon>Bacteria</taxon>
        <taxon>Pseudomonadati</taxon>
        <taxon>Pseudomonadota</taxon>
        <taxon>Alphaproteobacteria</taxon>
        <taxon>Sphingomonadales</taxon>
        <taxon>Sphingomonadaceae</taxon>
        <taxon>Sphingomonas</taxon>
    </lineage>
</organism>